<evidence type="ECO:0000313" key="7">
    <source>
        <dbReference type="Proteomes" id="UP000075902"/>
    </source>
</evidence>
<keyword evidence="2" id="KW-0560">Oxidoreductase</keyword>
<evidence type="ECO:0000313" key="6">
    <source>
        <dbReference type="EnsemblMetazoa" id="AMEC019306-PA"/>
    </source>
</evidence>
<evidence type="ECO:0000256" key="2">
    <source>
        <dbReference type="ARBA" id="ARBA00023002"/>
    </source>
</evidence>
<keyword evidence="3" id="KW-0479">Metal-binding</keyword>
<dbReference type="EnsemblMetazoa" id="AMEC019306-RA">
    <property type="protein sequence ID" value="AMEC019306-PA"/>
    <property type="gene ID" value="AMEC019306"/>
</dbReference>
<accession>A0A182UF80</accession>
<dbReference type="PROSITE" id="PS00028">
    <property type="entry name" value="ZINC_FINGER_C2H2_1"/>
    <property type="match status" value="1"/>
</dbReference>
<dbReference type="GO" id="GO:0008270">
    <property type="term" value="F:zinc ion binding"/>
    <property type="evidence" value="ECO:0007669"/>
    <property type="project" value="UniProtKB-KW"/>
</dbReference>
<dbReference type="GO" id="GO:0005737">
    <property type="term" value="C:cytoplasm"/>
    <property type="evidence" value="ECO:0007669"/>
    <property type="project" value="TreeGrafter"/>
</dbReference>
<keyword evidence="3" id="KW-0862">Zinc</keyword>
<dbReference type="PROSITE" id="PS50157">
    <property type="entry name" value="ZINC_FINGER_C2H2_2"/>
    <property type="match status" value="1"/>
</dbReference>
<proteinExistence type="inferred from homology"/>
<reference evidence="7" key="1">
    <citation type="submission" date="2014-01" db="EMBL/GenBank/DDBJ databases">
        <title>The Genome Sequence of Anopheles melas CM1001059_A (V2).</title>
        <authorList>
            <consortium name="The Broad Institute Genomics Platform"/>
            <person name="Neafsey D.E."/>
            <person name="Besansky N."/>
            <person name="Howell P."/>
            <person name="Walton C."/>
            <person name="Young S.K."/>
            <person name="Zeng Q."/>
            <person name="Gargeya S."/>
            <person name="Fitzgerald M."/>
            <person name="Haas B."/>
            <person name="Abouelleil A."/>
            <person name="Allen A.W."/>
            <person name="Alvarado L."/>
            <person name="Arachchi H.M."/>
            <person name="Berlin A.M."/>
            <person name="Chapman S.B."/>
            <person name="Gainer-Dewar J."/>
            <person name="Goldberg J."/>
            <person name="Griggs A."/>
            <person name="Gujja S."/>
            <person name="Hansen M."/>
            <person name="Howarth C."/>
            <person name="Imamovic A."/>
            <person name="Ireland A."/>
            <person name="Larimer J."/>
            <person name="McCowan C."/>
            <person name="Murphy C."/>
            <person name="Pearson M."/>
            <person name="Poon T.W."/>
            <person name="Priest M."/>
            <person name="Roberts A."/>
            <person name="Saif S."/>
            <person name="Shea T."/>
            <person name="Sisk P."/>
            <person name="Sykes S."/>
            <person name="Wortman J."/>
            <person name="Nusbaum C."/>
            <person name="Birren B."/>
        </authorList>
    </citation>
    <scope>NUCLEOTIDE SEQUENCE [LARGE SCALE GENOMIC DNA]</scope>
    <source>
        <strain evidence="7">CM1001059</strain>
    </source>
</reference>
<evidence type="ECO:0000256" key="4">
    <source>
        <dbReference type="RuleBase" id="RU000363"/>
    </source>
</evidence>
<dbReference type="InterPro" id="IPR002347">
    <property type="entry name" value="SDR_fam"/>
</dbReference>
<dbReference type="InterPro" id="IPR036291">
    <property type="entry name" value="NAD(P)-bd_dom_sf"/>
</dbReference>
<dbReference type="PRINTS" id="PR01167">
    <property type="entry name" value="INSADHFAMILY"/>
</dbReference>
<comment type="similarity">
    <text evidence="1 4">Belongs to the short-chain dehydrogenases/reductases (SDR) family.</text>
</comment>
<dbReference type="Proteomes" id="UP000075902">
    <property type="component" value="Unassembled WGS sequence"/>
</dbReference>
<dbReference type="PRINTS" id="PR00080">
    <property type="entry name" value="SDRFAMILY"/>
</dbReference>
<feature type="domain" description="C2H2-type" evidence="5">
    <location>
        <begin position="197"/>
        <end position="224"/>
    </location>
</feature>
<evidence type="ECO:0000256" key="3">
    <source>
        <dbReference type="PROSITE-ProRule" id="PRU00042"/>
    </source>
</evidence>
<protein>
    <recommendedName>
        <fullName evidence="5">C2H2-type domain-containing protein</fullName>
    </recommendedName>
</protein>
<name>A0A182UF80_9DIPT</name>
<reference evidence="6" key="2">
    <citation type="submission" date="2020-05" db="UniProtKB">
        <authorList>
            <consortium name="EnsemblMetazoa"/>
        </authorList>
    </citation>
    <scope>IDENTIFICATION</scope>
    <source>
        <strain evidence="6">CM1001059</strain>
    </source>
</reference>
<dbReference type="VEuPathDB" id="VectorBase:AMEC019306"/>
<dbReference type="SUPFAM" id="SSF57667">
    <property type="entry name" value="beta-beta-alpha zinc fingers"/>
    <property type="match status" value="1"/>
</dbReference>
<sequence length="450" mass="48504">MNVCSACFQSVQAFHSYSNLVLANQQKLQEALASAEYLKYHGIANEAPQTIVSTGGKAQANVVEIVSGSEDEFQEDYEQHILDESGLQLEVETIEEGHDPLSPPLRECTPVRAPVTPVSTAAAAAASGKSGKAAVEDIIFIDCETNDNDSDVEILSEVLVPSATGTRLTPESNTVRAAAKLQITPDATKRTGTKAVYICSTCNETFDKHYDLMIHQKKHFMKKLCIVDVVELSDSNLSCLKESGPDALILCKICDISNRAALKQLLERDIIEALGSIDILVNSAGIVESEVPDKLIGVNLTGVINSCLIALNLMSRAKGGKGGVIVNVASTAGLEPIPFLPTYCASKHGLIGFTRSLGVEPVYSETGVKFIIICPGGTRTRMFENCRSLSIEIEVLQTMFREFKHPYAPQSPDVVGACIVQAIVEGDNGSTWICNDGKIEIHSYPPSRFL</sequence>
<dbReference type="GO" id="GO:0016616">
    <property type="term" value="F:oxidoreductase activity, acting on the CH-OH group of donors, NAD or NADP as acceptor"/>
    <property type="evidence" value="ECO:0007669"/>
    <property type="project" value="TreeGrafter"/>
</dbReference>
<dbReference type="Pfam" id="PF00106">
    <property type="entry name" value="adh_short"/>
    <property type="match status" value="1"/>
</dbReference>
<evidence type="ECO:0000259" key="5">
    <source>
        <dbReference type="PROSITE" id="PS50157"/>
    </source>
</evidence>
<dbReference type="AlphaFoldDB" id="A0A182UF80"/>
<keyword evidence="7" id="KW-1185">Reference proteome</keyword>
<evidence type="ECO:0000256" key="1">
    <source>
        <dbReference type="ARBA" id="ARBA00006484"/>
    </source>
</evidence>
<keyword evidence="3" id="KW-0863">Zinc-finger</keyword>
<dbReference type="PANTHER" id="PTHR44229">
    <property type="entry name" value="15-HYDROXYPROSTAGLANDIN DEHYDROGENASE [NAD(+)]"/>
    <property type="match status" value="1"/>
</dbReference>
<dbReference type="InterPro" id="IPR013087">
    <property type="entry name" value="Znf_C2H2_type"/>
</dbReference>
<dbReference type="SUPFAM" id="SSF51735">
    <property type="entry name" value="NAD(P)-binding Rossmann-fold domains"/>
    <property type="match status" value="1"/>
</dbReference>
<dbReference type="Gene3D" id="3.40.50.720">
    <property type="entry name" value="NAD(P)-binding Rossmann-like Domain"/>
    <property type="match status" value="1"/>
</dbReference>
<dbReference type="STRING" id="34690.A0A182UF80"/>
<dbReference type="InterPro" id="IPR036236">
    <property type="entry name" value="Znf_C2H2_sf"/>
</dbReference>
<dbReference type="InterPro" id="IPR020904">
    <property type="entry name" value="Sc_DH/Rdtase_CS"/>
</dbReference>
<organism evidence="6 7">
    <name type="scientific">Anopheles melas</name>
    <dbReference type="NCBI Taxonomy" id="34690"/>
    <lineage>
        <taxon>Eukaryota</taxon>
        <taxon>Metazoa</taxon>
        <taxon>Ecdysozoa</taxon>
        <taxon>Arthropoda</taxon>
        <taxon>Hexapoda</taxon>
        <taxon>Insecta</taxon>
        <taxon>Pterygota</taxon>
        <taxon>Neoptera</taxon>
        <taxon>Endopterygota</taxon>
        <taxon>Diptera</taxon>
        <taxon>Nematocera</taxon>
        <taxon>Culicoidea</taxon>
        <taxon>Culicidae</taxon>
        <taxon>Anophelinae</taxon>
        <taxon>Anopheles</taxon>
    </lineage>
</organism>
<dbReference type="PROSITE" id="PS00061">
    <property type="entry name" value="ADH_SHORT"/>
    <property type="match status" value="1"/>
</dbReference>
<dbReference type="PANTHER" id="PTHR44229:SF8">
    <property type="entry name" value="ALCOHOL DEHYDROGENASE-RELATED"/>
    <property type="match status" value="1"/>
</dbReference>